<dbReference type="PANTHER" id="PTHR30146">
    <property type="entry name" value="LACI-RELATED TRANSCRIPTIONAL REPRESSOR"/>
    <property type="match status" value="1"/>
</dbReference>
<proteinExistence type="predicted"/>
<name>A0A0B2AMW3_9MICC</name>
<dbReference type="EMBL" id="JTDL01000050">
    <property type="protein sequence ID" value="KHL04729.1"/>
    <property type="molecule type" value="Genomic_DNA"/>
</dbReference>
<evidence type="ECO:0000259" key="4">
    <source>
        <dbReference type="PROSITE" id="PS50932"/>
    </source>
</evidence>
<dbReference type="SUPFAM" id="SSF53822">
    <property type="entry name" value="Periplasmic binding protein-like I"/>
    <property type="match status" value="1"/>
</dbReference>
<evidence type="ECO:0000313" key="5">
    <source>
        <dbReference type="EMBL" id="KHL04729.1"/>
    </source>
</evidence>
<keyword evidence="1" id="KW-0805">Transcription regulation</keyword>
<dbReference type="SUPFAM" id="SSF47413">
    <property type="entry name" value="lambda repressor-like DNA-binding domains"/>
    <property type="match status" value="1"/>
</dbReference>
<organism evidence="5 6">
    <name type="scientific">Sinomonas humi</name>
    <dbReference type="NCBI Taxonomy" id="1338436"/>
    <lineage>
        <taxon>Bacteria</taxon>
        <taxon>Bacillati</taxon>
        <taxon>Actinomycetota</taxon>
        <taxon>Actinomycetes</taxon>
        <taxon>Micrococcales</taxon>
        <taxon>Micrococcaceae</taxon>
        <taxon>Sinomonas</taxon>
    </lineage>
</organism>
<dbReference type="Proteomes" id="UP000030982">
    <property type="component" value="Unassembled WGS sequence"/>
</dbReference>
<dbReference type="InterPro" id="IPR028082">
    <property type="entry name" value="Peripla_BP_I"/>
</dbReference>
<accession>A0A0B2AMW3</accession>
<dbReference type="InterPro" id="IPR046335">
    <property type="entry name" value="LacI/GalR-like_sensor"/>
</dbReference>
<keyword evidence="6" id="KW-1185">Reference proteome</keyword>
<evidence type="ECO:0000313" key="6">
    <source>
        <dbReference type="Proteomes" id="UP000030982"/>
    </source>
</evidence>
<keyword evidence="2" id="KW-0238">DNA-binding</keyword>
<dbReference type="STRING" id="1338436.LK10_04210"/>
<dbReference type="CDD" id="cd01392">
    <property type="entry name" value="HTH_LacI"/>
    <property type="match status" value="1"/>
</dbReference>
<sequence length="336" mass="35976">MIDVAHHAGVSIASVSKVLRGAPGVSSAMKERVNASVEALSYRPHRLARGMRGPMFTVGVMLSDIENPFFSLLIQGMVEVFGSQGYELQIAPATAGEESQNSVIDSLIDHQMDGLILIAPRGREEHLERIGEQVPMVVIGPHGPSEHYDTVSGDDELGSALIVDHLVSLGHRRIAFLTNEHPADRLNLPESARARGFEEAMGRHGLSDDLLFVPGVWSLEGGRDAARRILEASPRPTAVHAGADVAAFGILSYLWEEGVRIPEDVSVAGYDNSPMGSFTPISLTSVDQSGHEMGAIAAKLLLERIAGRSEPHNDVLTPRLIVRGTTSAPGAAIQSR</sequence>
<gene>
    <name evidence="5" type="ORF">LK10_04210</name>
</gene>
<feature type="domain" description="HTH lacI-type" evidence="4">
    <location>
        <begin position="1"/>
        <end position="53"/>
    </location>
</feature>
<comment type="caution">
    <text evidence="5">The sequence shown here is derived from an EMBL/GenBank/DDBJ whole genome shotgun (WGS) entry which is preliminary data.</text>
</comment>
<dbReference type="Pfam" id="PF13377">
    <property type="entry name" value="Peripla_BP_3"/>
    <property type="match status" value="1"/>
</dbReference>
<protein>
    <recommendedName>
        <fullName evidence="4">HTH lacI-type domain-containing protein</fullName>
    </recommendedName>
</protein>
<keyword evidence="3" id="KW-0804">Transcription</keyword>
<evidence type="ECO:0000256" key="1">
    <source>
        <dbReference type="ARBA" id="ARBA00023015"/>
    </source>
</evidence>
<dbReference type="GO" id="GO:0000976">
    <property type="term" value="F:transcription cis-regulatory region binding"/>
    <property type="evidence" value="ECO:0007669"/>
    <property type="project" value="TreeGrafter"/>
</dbReference>
<dbReference type="CDD" id="cd06267">
    <property type="entry name" value="PBP1_LacI_sugar_binding-like"/>
    <property type="match status" value="1"/>
</dbReference>
<dbReference type="AlphaFoldDB" id="A0A0B2AMW3"/>
<dbReference type="InterPro" id="IPR000843">
    <property type="entry name" value="HTH_LacI"/>
</dbReference>
<reference evidence="5 6" key="1">
    <citation type="submission" date="2014-09" db="EMBL/GenBank/DDBJ databases">
        <title>Genome sequence of Sinomonas sp. MUSC 117.</title>
        <authorList>
            <person name="Lee L.-H."/>
        </authorList>
    </citation>
    <scope>NUCLEOTIDE SEQUENCE [LARGE SCALE GENOMIC DNA]</scope>
    <source>
        <strain evidence="5 6">MUSC 117</strain>
    </source>
</reference>
<dbReference type="InterPro" id="IPR010982">
    <property type="entry name" value="Lambda_DNA-bd_dom_sf"/>
</dbReference>
<dbReference type="PROSITE" id="PS00356">
    <property type="entry name" value="HTH_LACI_1"/>
    <property type="match status" value="1"/>
</dbReference>
<dbReference type="Pfam" id="PF00356">
    <property type="entry name" value="LacI"/>
    <property type="match status" value="1"/>
</dbReference>
<dbReference type="PROSITE" id="PS50932">
    <property type="entry name" value="HTH_LACI_2"/>
    <property type="match status" value="1"/>
</dbReference>
<dbReference type="Gene3D" id="3.40.50.2300">
    <property type="match status" value="2"/>
</dbReference>
<dbReference type="Gene3D" id="1.10.260.40">
    <property type="entry name" value="lambda repressor-like DNA-binding domains"/>
    <property type="match status" value="1"/>
</dbReference>
<dbReference type="PANTHER" id="PTHR30146:SF109">
    <property type="entry name" value="HTH-TYPE TRANSCRIPTIONAL REGULATOR GALS"/>
    <property type="match status" value="1"/>
</dbReference>
<evidence type="ECO:0000256" key="3">
    <source>
        <dbReference type="ARBA" id="ARBA00023163"/>
    </source>
</evidence>
<dbReference type="SMART" id="SM00354">
    <property type="entry name" value="HTH_LACI"/>
    <property type="match status" value="1"/>
</dbReference>
<evidence type="ECO:0000256" key="2">
    <source>
        <dbReference type="ARBA" id="ARBA00023125"/>
    </source>
</evidence>
<dbReference type="GO" id="GO:0003700">
    <property type="term" value="F:DNA-binding transcription factor activity"/>
    <property type="evidence" value="ECO:0007669"/>
    <property type="project" value="TreeGrafter"/>
</dbReference>